<dbReference type="InterPro" id="IPR037176">
    <property type="entry name" value="Osmotin/thaumatin-like_sf"/>
</dbReference>
<proteinExistence type="predicted"/>
<name>A0A2P5YS68_GOSBA</name>
<dbReference type="PROSITE" id="PS51367">
    <property type="entry name" value="THAUMATIN_2"/>
    <property type="match status" value="1"/>
</dbReference>
<organism evidence="3 4">
    <name type="scientific">Gossypium barbadense</name>
    <name type="common">Sea Island cotton</name>
    <name type="synonym">Hibiscus barbadensis</name>
    <dbReference type="NCBI Taxonomy" id="3634"/>
    <lineage>
        <taxon>Eukaryota</taxon>
        <taxon>Viridiplantae</taxon>
        <taxon>Streptophyta</taxon>
        <taxon>Embryophyta</taxon>
        <taxon>Tracheophyta</taxon>
        <taxon>Spermatophyta</taxon>
        <taxon>Magnoliopsida</taxon>
        <taxon>eudicotyledons</taxon>
        <taxon>Gunneridae</taxon>
        <taxon>Pentapetalae</taxon>
        <taxon>rosids</taxon>
        <taxon>malvids</taxon>
        <taxon>Malvales</taxon>
        <taxon>Malvaceae</taxon>
        <taxon>Malvoideae</taxon>
        <taxon>Gossypium</taxon>
    </lineage>
</organism>
<dbReference type="PANTHER" id="PTHR31048">
    <property type="entry name" value="OS03G0233200 PROTEIN"/>
    <property type="match status" value="1"/>
</dbReference>
<dbReference type="SMART" id="SM00205">
    <property type="entry name" value="THN"/>
    <property type="match status" value="1"/>
</dbReference>
<dbReference type="InterPro" id="IPR001938">
    <property type="entry name" value="Thaumatin"/>
</dbReference>
<dbReference type="SUPFAM" id="SSF49870">
    <property type="entry name" value="Osmotin, thaumatin-like protein"/>
    <property type="match status" value="1"/>
</dbReference>
<keyword evidence="1" id="KW-1015">Disulfide bond</keyword>
<feature type="disulfide bond" evidence="1">
    <location>
        <begin position="34"/>
        <end position="218"/>
    </location>
</feature>
<dbReference type="Proteomes" id="UP000239757">
    <property type="component" value="Unassembled WGS sequence"/>
</dbReference>
<sequence>MASSPLFFCATLFLLCSFANAQPPALTLTIVNNCPFTIYPAIQPNAGYPVLERGGFALPTLTRRSFPAPTAHWSGRIWARTGCTYDNGRFSCATGDCGHRLECNGLGGSSPVTLAQFSFHHGGEKDLSSYEVSLVDGFNVPMTLTPHEGKGVCPWSGAGSICWRRVRRNNYNSPQTCKPSGYSQFFKQACPATFTYAHDSPSLMHDCSSPRELKVIFCH</sequence>
<dbReference type="OrthoDB" id="430315at2759"/>
<keyword evidence="2" id="KW-0732">Signal</keyword>
<dbReference type="EMBL" id="KZ662833">
    <property type="protein sequence ID" value="PPS18435.1"/>
    <property type="molecule type" value="Genomic_DNA"/>
</dbReference>
<evidence type="ECO:0000256" key="2">
    <source>
        <dbReference type="SAM" id="SignalP"/>
    </source>
</evidence>
<dbReference type="PIRSF" id="PIRSF002703">
    <property type="entry name" value="Thaumatin"/>
    <property type="match status" value="1"/>
</dbReference>
<feature type="disulfide bond" evidence="1">
    <location>
        <begin position="83"/>
        <end position="92"/>
    </location>
</feature>
<dbReference type="Gene3D" id="2.60.110.10">
    <property type="entry name" value="Thaumatin"/>
    <property type="match status" value="2"/>
</dbReference>
<evidence type="ECO:0000256" key="1">
    <source>
        <dbReference type="PIRSR" id="PIRSR002703-1"/>
    </source>
</evidence>
<dbReference type="PRINTS" id="PR00347">
    <property type="entry name" value="THAUMATIN"/>
</dbReference>
<reference evidence="3 4" key="1">
    <citation type="submission" date="2015-01" db="EMBL/GenBank/DDBJ databases">
        <title>Genome of allotetraploid Gossypium barbadense reveals genomic plasticity and fiber elongation in cotton evolution.</title>
        <authorList>
            <person name="Chen X."/>
            <person name="Liu X."/>
            <person name="Zhao B."/>
            <person name="Zheng H."/>
            <person name="Hu Y."/>
            <person name="Lu G."/>
            <person name="Yang C."/>
            <person name="Chen J."/>
            <person name="Shan C."/>
            <person name="Zhang L."/>
            <person name="Zhou Y."/>
            <person name="Wang L."/>
            <person name="Guo W."/>
            <person name="Bai Y."/>
            <person name="Ruan J."/>
            <person name="Shangguan X."/>
            <person name="Mao Y."/>
            <person name="Jiang J."/>
            <person name="Zhu Y."/>
            <person name="Lei J."/>
            <person name="Kang H."/>
            <person name="Chen S."/>
            <person name="He X."/>
            <person name="Wang R."/>
            <person name="Wang Y."/>
            <person name="Chen J."/>
            <person name="Wang L."/>
            <person name="Yu S."/>
            <person name="Wang B."/>
            <person name="Wei J."/>
            <person name="Song S."/>
            <person name="Lu X."/>
            <person name="Gao Z."/>
            <person name="Gu W."/>
            <person name="Deng X."/>
            <person name="Ma D."/>
            <person name="Wang S."/>
            <person name="Liang W."/>
            <person name="Fang L."/>
            <person name="Cai C."/>
            <person name="Zhu X."/>
            <person name="Zhou B."/>
            <person name="Zhang Y."/>
            <person name="Chen Z."/>
            <person name="Xu S."/>
            <person name="Zhu R."/>
            <person name="Wang S."/>
            <person name="Zhang T."/>
            <person name="Zhao G."/>
        </authorList>
    </citation>
    <scope>NUCLEOTIDE SEQUENCE [LARGE SCALE GENOMIC DNA]</scope>
    <source>
        <strain evidence="4">cv. Xinhai21</strain>
        <tissue evidence="3">Leaf</tissue>
    </source>
</reference>
<dbReference type="AlphaFoldDB" id="A0A2P5YS68"/>
<accession>A0A2P5YS68</accession>
<feature type="signal peptide" evidence="2">
    <location>
        <begin position="1"/>
        <end position="21"/>
    </location>
</feature>
<dbReference type="Pfam" id="PF00314">
    <property type="entry name" value="Thaumatin"/>
    <property type="match status" value="2"/>
</dbReference>
<evidence type="ECO:0000313" key="3">
    <source>
        <dbReference type="EMBL" id="PPS18435.1"/>
    </source>
</evidence>
<feature type="chain" id="PRO_5015137071" description="Osmotin-like protein" evidence="2">
    <location>
        <begin position="22"/>
        <end position="219"/>
    </location>
</feature>
<evidence type="ECO:0008006" key="5">
    <source>
        <dbReference type="Google" id="ProtNLM"/>
    </source>
</evidence>
<protein>
    <recommendedName>
        <fullName evidence="5">Osmotin-like protein</fullName>
    </recommendedName>
</protein>
<gene>
    <name evidence="3" type="ORF">GOBAR_AA02139</name>
</gene>
<feature type="disulfide bond" evidence="1">
    <location>
        <begin position="97"/>
        <end position="103"/>
    </location>
</feature>
<evidence type="ECO:0000313" key="4">
    <source>
        <dbReference type="Proteomes" id="UP000239757"/>
    </source>
</evidence>